<feature type="transmembrane region" description="Helical" evidence="5">
    <location>
        <begin position="307"/>
        <end position="328"/>
    </location>
</feature>
<dbReference type="PROSITE" id="PS50850">
    <property type="entry name" value="MFS"/>
    <property type="match status" value="1"/>
</dbReference>
<dbReference type="KEGG" id="vab:WPS_35340"/>
<dbReference type="Pfam" id="PF07690">
    <property type="entry name" value="MFS_1"/>
    <property type="match status" value="2"/>
</dbReference>
<feature type="transmembrane region" description="Helical" evidence="5">
    <location>
        <begin position="340"/>
        <end position="362"/>
    </location>
</feature>
<dbReference type="EMBL" id="AP025523">
    <property type="protein sequence ID" value="BDE08258.1"/>
    <property type="molecule type" value="Genomic_DNA"/>
</dbReference>
<dbReference type="PANTHER" id="PTHR23518:SF2">
    <property type="entry name" value="MAJOR FACILITATOR SUPERFAMILY TRANSPORTER"/>
    <property type="match status" value="1"/>
</dbReference>
<dbReference type="RefSeq" id="WP_317997576.1">
    <property type="nucleotide sequence ID" value="NZ_AP025523.1"/>
</dbReference>
<evidence type="ECO:0000256" key="5">
    <source>
        <dbReference type="SAM" id="Phobius"/>
    </source>
</evidence>
<dbReference type="Proteomes" id="UP001317532">
    <property type="component" value="Chromosome"/>
</dbReference>
<evidence type="ECO:0000259" key="6">
    <source>
        <dbReference type="PROSITE" id="PS50850"/>
    </source>
</evidence>
<evidence type="ECO:0000256" key="1">
    <source>
        <dbReference type="ARBA" id="ARBA00004651"/>
    </source>
</evidence>
<feature type="transmembrane region" description="Helical" evidence="5">
    <location>
        <begin position="157"/>
        <end position="176"/>
    </location>
</feature>
<feature type="transmembrane region" description="Helical" evidence="5">
    <location>
        <begin position="130"/>
        <end position="151"/>
    </location>
</feature>
<evidence type="ECO:0000256" key="4">
    <source>
        <dbReference type="ARBA" id="ARBA00023136"/>
    </source>
</evidence>
<dbReference type="GO" id="GO:0022857">
    <property type="term" value="F:transmembrane transporter activity"/>
    <property type="evidence" value="ECO:0007669"/>
    <property type="project" value="InterPro"/>
</dbReference>
<keyword evidence="4 5" id="KW-0472">Membrane</keyword>
<dbReference type="PANTHER" id="PTHR23518">
    <property type="entry name" value="C-METHYLTRANSFERASE"/>
    <property type="match status" value="1"/>
</dbReference>
<feature type="transmembrane region" description="Helical" evidence="5">
    <location>
        <begin position="101"/>
        <end position="118"/>
    </location>
</feature>
<dbReference type="InterPro" id="IPR011701">
    <property type="entry name" value="MFS"/>
</dbReference>
<dbReference type="CDD" id="cd17325">
    <property type="entry name" value="MFS_MdtG_SLC18_like"/>
    <property type="match status" value="1"/>
</dbReference>
<sequence length="400" mass="42543">MKVSPFVWLCGVGFLGRLSYEMIRTPIVSLFAVRLGAPTQIIGLLVAAVTLTGIVVKYPSGALADIFGFRRIMSYGLIVKATAPFLYMLVSTWPQLLVLRLYHGLSTALYAPVASAFVAKEYPEQRASRLGMYGAFENGGVVLGPVFGAYLLSVSSFTVAFLSSGIIGIMAFRGIFEIPRDARRTPEAARLRPADIARQMLAGAKEIASDGAIRIVSFVEGTMYMGVGTLQAFLPLYALSVHISVAEVGVLFGIQGAASIIGRPLWGKASDTTGRRPLVVAGIVLCAATLVTMPLTENFLMLCGLNLLFGLGTGMVTPSTTALIGDLVKRNAFGAAMGVFGSLWDIGHASGPIIAGFLIAWIGYRYAFSIIAVPMLLALVFFVSSNGVRRVADRLASKLP</sequence>
<dbReference type="Gene3D" id="1.20.1250.20">
    <property type="entry name" value="MFS general substrate transporter like domains"/>
    <property type="match status" value="2"/>
</dbReference>
<dbReference type="InterPro" id="IPR036259">
    <property type="entry name" value="MFS_trans_sf"/>
</dbReference>
<keyword evidence="8" id="KW-1185">Reference proteome</keyword>
<name>A0AAN1Y0P1_UNVUL</name>
<dbReference type="GO" id="GO:0005886">
    <property type="term" value="C:plasma membrane"/>
    <property type="evidence" value="ECO:0007669"/>
    <property type="project" value="UniProtKB-SubCell"/>
</dbReference>
<feature type="transmembrane region" description="Helical" evidence="5">
    <location>
        <begin position="215"/>
        <end position="237"/>
    </location>
</feature>
<evidence type="ECO:0000256" key="3">
    <source>
        <dbReference type="ARBA" id="ARBA00022989"/>
    </source>
</evidence>
<organism evidence="7 8">
    <name type="scientific">Vulcanimicrobium alpinum</name>
    <dbReference type="NCBI Taxonomy" id="3016050"/>
    <lineage>
        <taxon>Bacteria</taxon>
        <taxon>Bacillati</taxon>
        <taxon>Vulcanimicrobiota</taxon>
        <taxon>Vulcanimicrobiia</taxon>
        <taxon>Vulcanimicrobiales</taxon>
        <taxon>Vulcanimicrobiaceae</taxon>
        <taxon>Vulcanimicrobium</taxon>
    </lineage>
</organism>
<keyword evidence="3 5" id="KW-1133">Transmembrane helix</keyword>
<dbReference type="InterPro" id="IPR020846">
    <property type="entry name" value="MFS_dom"/>
</dbReference>
<evidence type="ECO:0000313" key="8">
    <source>
        <dbReference type="Proteomes" id="UP001317532"/>
    </source>
</evidence>
<feature type="transmembrane region" description="Helical" evidence="5">
    <location>
        <begin position="77"/>
        <end position="95"/>
    </location>
</feature>
<dbReference type="AlphaFoldDB" id="A0AAN1Y0P1"/>
<gene>
    <name evidence="7" type="ORF">WPS_35340</name>
</gene>
<reference evidence="7 8" key="1">
    <citation type="journal article" date="2022" name="ISME Commun">
        <title>Vulcanimicrobium alpinus gen. nov. sp. nov., the first cultivated representative of the candidate phylum 'Eremiobacterota', is a metabolically versatile aerobic anoxygenic phototroph.</title>
        <authorList>
            <person name="Yabe S."/>
            <person name="Muto K."/>
            <person name="Abe K."/>
            <person name="Yokota A."/>
            <person name="Staudigel H."/>
            <person name="Tebo B.M."/>
        </authorList>
    </citation>
    <scope>NUCLEOTIDE SEQUENCE [LARGE SCALE GENOMIC DNA]</scope>
    <source>
        <strain evidence="7 8">WC8-2</strain>
    </source>
</reference>
<comment type="subcellular location">
    <subcellularLocation>
        <location evidence="1">Cell membrane</location>
        <topology evidence="1">Multi-pass membrane protein</topology>
    </subcellularLocation>
</comment>
<evidence type="ECO:0000313" key="7">
    <source>
        <dbReference type="EMBL" id="BDE08258.1"/>
    </source>
</evidence>
<proteinExistence type="predicted"/>
<feature type="domain" description="Major facilitator superfamily (MFS) profile" evidence="6">
    <location>
        <begin position="5"/>
        <end position="390"/>
    </location>
</feature>
<accession>A0AAN1Y0P1</accession>
<keyword evidence="2 5" id="KW-0812">Transmembrane</keyword>
<feature type="transmembrane region" description="Helical" evidence="5">
    <location>
        <begin position="368"/>
        <end position="388"/>
    </location>
</feature>
<dbReference type="SUPFAM" id="SSF103473">
    <property type="entry name" value="MFS general substrate transporter"/>
    <property type="match status" value="1"/>
</dbReference>
<evidence type="ECO:0000256" key="2">
    <source>
        <dbReference type="ARBA" id="ARBA00022692"/>
    </source>
</evidence>
<feature type="transmembrane region" description="Helical" evidence="5">
    <location>
        <begin position="35"/>
        <end position="56"/>
    </location>
</feature>
<feature type="transmembrane region" description="Helical" evidence="5">
    <location>
        <begin position="243"/>
        <end position="266"/>
    </location>
</feature>
<feature type="transmembrane region" description="Helical" evidence="5">
    <location>
        <begin position="278"/>
        <end position="295"/>
    </location>
</feature>
<protein>
    <submittedName>
        <fullName evidence="7">MFS transporter</fullName>
    </submittedName>
</protein>